<dbReference type="Pfam" id="PF00169">
    <property type="entry name" value="PH"/>
    <property type="match status" value="1"/>
</dbReference>
<dbReference type="InterPro" id="IPR000904">
    <property type="entry name" value="Sec7_dom"/>
</dbReference>
<feature type="compositionally biased region" description="Polar residues" evidence="1">
    <location>
        <begin position="684"/>
        <end position="693"/>
    </location>
</feature>
<dbReference type="SUPFAM" id="SSF50729">
    <property type="entry name" value="PH domain-like"/>
    <property type="match status" value="1"/>
</dbReference>
<feature type="compositionally biased region" description="Polar residues" evidence="1">
    <location>
        <begin position="890"/>
        <end position="906"/>
    </location>
</feature>
<feature type="compositionally biased region" description="Low complexity" evidence="1">
    <location>
        <begin position="837"/>
        <end position="857"/>
    </location>
</feature>
<dbReference type="PANTHER" id="PTHR10663:SF405">
    <property type="entry name" value="ARF GUANINE NUCLEOTIDE EXCHANGE FACTOR SYT1"/>
    <property type="match status" value="1"/>
</dbReference>
<feature type="compositionally biased region" description="Polar residues" evidence="1">
    <location>
        <begin position="162"/>
        <end position="171"/>
    </location>
</feature>
<dbReference type="InterPro" id="IPR011993">
    <property type="entry name" value="PH-like_dom_sf"/>
</dbReference>
<feature type="compositionally biased region" description="Pro residues" evidence="1">
    <location>
        <begin position="237"/>
        <end position="246"/>
    </location>
</feature>
<feature type="region of interest" description="Disordered" evidence="1">
    <location>
        <begin position="779"/>
        <end position="919"/>
    </location>
</feature>
<dbReference type="EMBL" id="AMKT01000010">
    <property type="protein sequence ID" value="OXG28984.1"/>
    <property type="molecule type" value="Genomic_DNA"/>
</dbReference>
<feature type="region of interest" description="Disordered" evidence="1">
    <location>
        <begin position="1744"/>
        <end position="1818"/>
    </location>
</feature>
<name>A0A854QMA2_CRYNE</name>
<feature type="compositionally biased region" description="Basic and acidic residues" evidence="1">
    <location>
        <begin position="1747"/>
        <end position="1757"/>
    </location>
</feature>
<evidence type="ECO:0000259" key="3">
    <source>
        <dbReference type="PROSITE" id="PS50190"/>
    </source>
</evidence>
<evidence type="ECO:0000313" key="5">
    <source>
        <dbReference type="Proteomes" id="UP000199727"/>
    </source>
</evidence>
<dbReference type="Gene3D" id="2.30.29.30">
    <property type="entry name" value="Pleckstrin-homology domain (PH domain)/Phosphotyrosine-binding domain (PTB)"/>
    <property type="match status" value="1"/>
</dbReference>
<protein>
    <submittedName>
        <fullName evidence="4">ARF guanyl-nucleotide exchange factor</fullName>
    </submittedName>
</protein>
<feature type="compositionally biased region" description="Basic and acidic residues" evidence="1">
    <location>
        <begin position="1711"/>
        <end position="1721"/>
    </location>
</feature>
<organism evidence="4 5">
    <name type="scientific">Cryptococcus neoformans Tu259-1</name>
    <dbReference type="NCBI Taxonomy" id="1230072"/>
    <lineage>
        <taxon>Eukaryota</taxon>
        <taxon>Fungi</taxon>
        <taxon>Dikarya</taxon>
        <taxon>Basidiomycota</taxon>
        <taxon>Agaricomycotina</taxon>
        <taxon>Tremellomycetes</taxon>
        <taxon>Tremellales</taxon>
        <taxon>Cryptococcaceae</taxon>
        <taxon>Cryptococcus</taxon>
        <taxon>Cryptococcus neoformans species complex</taxon>
    </lineage>
</organism>
<feature type="compositionally biased region" description="Basic and acidic residues" evidence="1">
    <location>
        <begin position="76"/>
        <end position="103"/>
    </location>
</feature>
<feature type="compositionally biased region" description="Low complexity" evidence="1">
    <location>
        <begin position="311"/>
        <end position="337"/>
    </location>
</feature>
<dbReference type="GO" id="GO:0005085">
    <property type="term" value="F:guanyl-nucleotide exchange factor activity"/>
    <property type="evidence" value="ECO:0007669"/>
    <property type="project" value="InterPro"/>
</dbReference>
<dbReference type="Proteomes" id="UP000199727">
    <property type="component" value="Unassembled WGS sequence"/>
</dbReference>
<feature type="compositionally biased region" description="Polar residues" evidence="1">
    <location>
        <begin position="206"/>
        <end position="220"/>
    </location>
</feature>
<feature type="compositionally biased region" description="Basic and acidic residues" evidence="1">
    <location>
        <begin position="1799"/>
        <end position="1810"/>
    </location>
</feature>
<feature type="region of interest" description="Disordered" evidence="1">
    <location>
        <begin position="1632"/>
        <end position="1732"/>
    </location>
</feature>
<dbReference type="Gene3D" id="1.10.1000.11">
    <property type="entry name" value="Arf Nucleotide-binding Site Opener,domain 2"/>
    <property type="match status" value="1"/>
</dbReference>
<dbReference type="SMART" id="SM00222">
    <property type="entry name" value="Sec7"/>
    <property type="match status" value="1"/>
</dbReference>
<feature type="domain" description="SEC7" evidence="3">
    <location>
        <begin position="922"/>
        <end position="1091"/>
    </location>
</feature>
<feature type="compositionally biased region" description="Basic and acidic residues" evidence="1">
    <location>
        <begin position="453"/>
        <end position="463"/>
    </location>
</feature>
<feature type="region of interest" description="Disordered" evidence="1">
    <location>
        <begin position="746"/>
        <end position="765"/>
    </location>
</feature>
<feature type="compositionally biased region" description="Low complexity" evidence="1">
    <location>
        <begin position="671"/>
        <end position="683"/>
    </location>
</feature>
<feature type="compositionally biased region" description="Low complexity" evidence="1">
    <location>
        <begin position="1650"/>
        <end position="1662"/>
    </location>
</feature>
<evidence type="ECO:0000256" key="1">
    <source>
        <dbReference type="SAM" id="MobiDB-lite"/>
    </source>
</evidence>
<proteinExistence type="predicted"/>
<dbReference type="SUPFAM" id="SSF48425">
    <property type="entry name" value="Sec7 domain"/>
    <property type="match status" value="1"/>
</dbReference>
<evidence type="ECO:0000313" key="4">
    <source>
        <dbReference type="EMBL" id="OXG28984.1"/>
    </source>
</evidence>
<evidence type="ECO:0000259" key="2">
    <source>
        <dbReference type="PROSITE" id="PS50003"/>
    </source>
</evidence>
<dbReference type="InterPro" id="IPR001849">
    <property type="entry name" value="PH_domain"/>
</dbReference>
<feature type="region of interest" description="Disordered" evidence="1">
    <location>
        <begin position="616"/>
        <end position="741"/>
    </location>
</feature>
<feature type="compositionally biased region" description="Polar residues" evidence="1">
    <location>
        <begin position="486"/>
        <end position="501"/>
    </location>
</feature>
<dbReference type="InterPro" id="IPR023394">
    <property type="entry name" value="Sec7_C_sf"/>
</dbReference>
<feature type="compositionally biased region" description="Basic and acidic residues" evidence="1">
    <location>
        <begin position="1684"/>
        <end position="1696"/>
    </location>
</feature>
<feature type="compositionally biased region" description="Basic and acidic residues" evidence="1">
    <location>
        <begin position="1663"/>
        <end position="1672"/>
    </location>
</feature>
<dbReference type="InterPro" id="IPR035999">
    <property type="entry name" value="Sec7_dom_sf"/>
</dbReference>
<comment type="caution">
    <text evidence="4">The sequence shown here is derived from an EMBL/GenBank/DDBJ whole genome shotgun (WGS) entry which is preliminary data.</text>
</comment>
<reference evidence="4 5" key="1">
    <citation type="submission" date="2017-06" db="EMBL/GenBank/DDBJ databases">
        <title>Global population genomics of the pathogenic fungus Cryptococcus neoformans var. grubii.</title>
        <authorList>
            <person name="Cuomo C."/>
            <person name="Litvintseva A."/>
            <person name="Chen Y."/>
            <person name="Young S."/>
            <person name="Zeng Q."/>
            <person name="Chapman S."/>
            <person name="Gujja S."/>
            <person name="Saif S."/>
            <person name="Birren B."/>
        </authorList>
    </citation>
    <scope>NUCLEOTIDE SEQUENCE [LARGE SCALE GENOMIC DNA]</scope>
    <source>
        <strain evidence="4 5">Tu259-1</strain>
    </source>
</reference>
<feature type="compositionally biased region" description="Basic and acidic residues" evidence="1">
    <location>
        <begin position="1764"/>
        <end position="1791"/>
    </location>
</feature>
<feature type="region of interest" description="Disordered" evidence="1">
    <location>
        <begin position="1"/>
        <end position="565"/>
    </location>
</feature>
<sequence>MDSNAEAGPSTSRPHRSSRPSTPTPSTPTSVRAKRRSWFGLASPVIPLSKEKAKDKHRGSSNGTEELELGPVSNGRDNETVKERRREDAQEEELRERTGHEGDDLLTIDGDLEKTAKKKKRKSGGADEPLVLRMEDLGHKTPARTMSEKTLTVDDVMKTPHALTTWTSSRTASDRDPFTAPDPPSNPGLDNSPFNKSEELLLNPAPRSSSLNSVPSPTTSFHRDKTQPPLPIGMDRPLPPLPPPTPDSKGLKEPKAPSEILITPSSPREPKASRRAHEGRRSRSISGSSRSHSRGRASSAEPSKPLGLGLPSVISGRSHSVSRSRPSSRSPSVSVQSPSPPPVPLKPQSVSSPFPSRPGTPNHKITFAEPEAPKAQASQKEDESDKKTRIKRARSLSGLFGKSPPMVLSAKMGDSAQDDNQKNGEEEANGDQGGGGKIGVLEWLGMKKTVRRKASEMRLKEPANELDDVQNVAGDTSRSPEGPTPNEGNIDQVNEGDQYSGQPDLAFPPTTNAPHGTPKRLNSLFARRSSAKNEEETEPLSIMVVPRAVHSSDRQTRPLTNVSQSSLQFPAVDPFSPDENSTWMSSPGIEVEEMVFNPGSSTHWGPGIRPWMEAREHHVSSRSSVSSALDTLPEQGPPMQKSGSSKAPAKVQGGRVRSFSDGPLPQRPSDHSPAPSQPASDSPNVSPSPSTGLKTPVRPRMDSRTGSSNSAIIGRMKSVFSKSANRSRSNSLLRQDASDVDEFGEMASQPMRPSKSAYSMGPSDTARGRAVMEDVVHLESQQEKNHTGGRASFSSITPPLSSNASSTQYSVLGDPLHTHKIASRRGRARASTVSLAPTSYHFTPPSPSTFPTSATPPRRQSTIRRLSNGLFGSASSSPQRSSLFPLPPRSNGSTSSIPTGAQTSGQGWEDGSIGVLSPGASPRPSLGSLAVKTNAMKQAVVPEGEESSKEWLERALSTVGRCEIANILASSGDVLHVEALQMFMSTFDFTHNALDVALRKLLMQISLPKETQQIDRVIEAFAKQYERCEPGLFGEKDNTYVLAFSMMMLHTDAFNKHNKNKMSKTDYVRNSRMEGVPSFVLEAFYDNITFTPFVFIEDDSDLKRTSGHTTPLNFGPSTPTFSAFLNGSNPPNKSSNKIDVYDLIVRDMLDQLRVDVGREIPAENPFSCLGTRPILDFEGLSKAFASAHSLSIPVPQQKTARRNTLVTSGKKQAAKKEKELDMALRVTKVGLISRKDETFSESGKKNRKWKSWSVILTQSQLLFFKDPMWALTLLEQARTTSENDKDGQLLLPRMASFKPDEVFPVKDCIAVFDKSFTAYPNTFRFVISQHQQYLMQAPDEFEMNEWISLINYASAFKSAGIKMRRGTMRKDQAVLAGAAAAASHRRDMREDRHDSLDGASTPGRIAIFGGVDQMDQEKALAHPKGDGVRGVDIDGANDSLQEGEQLEEVFGVVKAELAAGRGGTKPVGTARQPDRSYSHASRLAIIQNHLRILREKVVPIESSIQSSLLLARNINILTPFQKSTRDRLASAIPSLSRRTRTERIFLSKMQFWINVLEYEADRAEREWKEVRHLALQAAARSMREDGVSGVVEDVTRDEEGGDRGIPVLSLPNDGDEDVENEAMHLSMSPGELPIMFRRPSNGLDDAKYPTSRNTSSSRAASLLEEREGDRRQTVSSDYWLSPYEAERRSSDVESAHSRAGTPDMGFNVYDSSRRERKDSEAGRSSGRNTPVMFVMESPMEIGYEEVSQERFFEHRPVDPPNGKETGKKDESRSSREEGKKEEAEDWQDTKAAKRVSLVRRGEMSDWESMRKVGAGNKG</sequence>
<dbReference type="PROSITE" id="PS50190">
    <property type="entry name" value="SEC7"/>
    <property type="match status" value="1"/>
</dbReference>
<feature type="compositionally biased region" description="Polar residues" evidence="1">
    <location>
        <begin position="792"/>
        <end position="810"/>
    </location>
</feature>
<gene>
    <name evidence="4" type="ORF">C361_00638</name>
</gene>
<dbReference type="GO" id="GO:0032012">
    <property type="term" value="P:regulation of ARF protein signal transduction"/>
    <property type="evidence" value="ECO:0007669"/>
    <property type="project" value="InterPro"/>
</dbReference>
<feature type="compositionally biased region" description="Polar residues" evidence="1">
    <location>
        <begin position="873"/>
        <end position="882"/>
    </location>
</feature>
<dbReference type="PANTHER" id="PTHR10663">
    <property type="entry name" value="GUANYL-NUCLEOTIDE EXCHANGE FACTOR"/>
    <property type="match status" value="1"/>
</dbReference>
<dbReference type="PROSITE" id="PS50003">
    <property type="entry name" value="PH_DOMAIN"/>
    <property type="match status" value="1"/>
</dbReference>
<dbReference type="SMART" id="SM00233">
    <property type="entry name" value="PH"/>
    <property type="match status" value="1"/>
</dbReference>
<accession>A0A854QMA2</accession>
<feature type="compositionally biased region" description="Basic residues" evidence="1">
    <location>
        <begin position="818"/>
        <end position="828"/>
    </location>
</feature>
<feature type="compositionally biased region" description="Basic and acidic residues" evidence="1">
    <location>
        <begin position="268"/>
        <end position="281"/>
    </location>
</feature>
<dbReference type="OrthoDB" id="430364at2759"/>
<feature type="domain" description="PH" evidence="2">
    <location>
        <begin position="1225"/>
        <end position="1355"/>
    </location>
</feature>
<dbReference type="Pfam" id="PF01369">
    <property type="entry name" value="Sec7"/>
    <property type="match status" value="1"/>
</dbReference>